<protein>
    <submittedName>
        <fullName evidence="2">Uncharacterized protein</fullName>
    </submittedName>
</protein>
<sequence length="118" mass="12211">MTNSSGIAPCYQPPSTADNIGLAIGVGLTWLLTVVADVAIYLGNSNTCEEPADMLATHRGQAAIVLVLALAALPWIVGVVRSRRRLTVASLAVAALFPAVLLLSAAFDLGSNGGWCMF</sequence>
<dbReference type="RefSeq" id="WP_123234397.1">
    <property type="nucleotide sequence ID" value="NZ_RJSG01000002.1"/>
</dbReference>
<evidence type="ECO:0000313" key="2">
    <source>
        <dbReference type="EMBL" id="RNL79894.1"/>
    </source>
</evidence>
<feature type="transmembrane region" description="Helical" evidence="1">
    <location>
        <begin position="87"/>
        <end position="107"/>
    </location>
</feature>
<keyword evidence="1" id="KW-0812">Transmembrane</keyword>
<feature type="transmembrane region" description="Helical" evidence="1">
    <location>
        <begin position="62"/>
        <end position="80"/>
    </location>
</feature>
<gene>
    <name evidence="2" type="ORF">EFL95_13235</name>
</gene>
<feature type="transmembrane region" description="Helical" evidence="1">
    <location>
        <begin position="20"/>
        <end position="42"/>
    </location>
</feature>
<evidence type="ECO:0000256" key="1">
    <source>
        <dbReference type="SAM" id="Phobius"/>
    </source>
</evidence>
<organism evidence="2 3">
    <name type="scientific">Nocardioides marmorisolisilvae</name>
    <dbReference type="NCBI Taxonomy" id="1542737"/>
    <lineage>
        <taxon>Bacteria</taxon>
        <taxon>Bacillati</taxon>
        <taxon>Actinomycetota</taxon>
        <taxon>Actinomycetes</taxon>
        <taxon>Propionibacteriales</taxon>
        <taxon>Nocardioidaceae</taxon>
        <taxon>Nocardioides</taxon>
    </lineage>
</organism>
<dbReference type="Proteomes" id="UP000277094">
    <property type="component" value="Unassembled WGS sequence"/>
</dbReference>
<comment type="caution">
    <text evidence="2">The sequence shown here is derived from an EMBL/GenBank/DDBJ whole genome shotgun (WGS) entry which is preliminary data.</text>
</comment>
<keyword evidence="3" id="KW-1185">Reference proteome</keyword>
<keyword evidence="1" id="KW-0472">Membrane</keyword>
<name>A0A3N0DWA8_9ACTN</name>
<proteinExistence type="predicted"/>
<dbReference type="AlphaFoldDB" id="A0A3N0DWA8"/>
<accession>A0A3N0DWA8</accession>
<dbReference type="EMBL" id="RJSG01000002">
    <property type="protein sequence ID" value="RNL79894.1"/>
    <property type="molecule type" value="Genomic_DNA"/>
</dbReference>
<evidence type="ECO:0000313" key="3">
    <source>
        <dbReference type="Proteomes" id="UP000277094"/>
    </source>
</evidence>
<reference evidence="2 3" key="1">
    <citation type="submission" date="2018-11" db="EMBL/GenBank/DDBJ databases">
        <authorList>
            <person name="Li F."/>
        </authorList>
    </citation>
    <scope>NUCLEOTIDE SEQUENCE [LARGE SCALE GENOMIC DNA]</scope>
    <source>
        <strain evidence="2 3">KIS18-7</strain>
    </source>
</reference>
<keyword evidence="1" id="KW-1133">Transmembrane helix</keyword>